<feature type="domain" description="Peptidase M20 dimerisation" evidence="10">
    <location>
        <begin position="170"/>
        <end position="275"/>
    </location>
</feature>
<evidence type="ECO:0000256" key="7">
    <source>
        <dbReference type="ARBA" id="ARBA00022801"/>
    </source>
</evidence>
<comment type="cofactor">
    <cofactor evidence="1">
        <name>Zn(2+)</name>
        <dbReference type="ChEBI" id="CHEBI:29105"/>
    </cofactor>
</comment>
<evidence type="ECO:0000256" key="5">
    <source>
        <dbReference type="ARBA" id="ARBA00022605"/>
    </source>
</evidence>
<dbReference type="EMBL" id="JOMO01000018">
    <property type="protein sequence ID" value="OUI82736.1"/>
    <property type="molecule type" value="Genomic_DNA"/>
</dbReference>
<comment type="caution">
    <text evidence="11">The sequence shown here is derived from an EMBL/GenBank/DDBJ whole genome shotgun (WGS) entry which is preliminary data.</text>
</comment>
<dbReference type="GO" id="GO:0006526">
    <property type="term" value="P:L-arginine biosynthetic process"/>
    <property type="evidence" value="ECO:0007669"/>
    <property type="project" value="UniProtKB-KW"/>
</dbReference>
<dbReference type="Gene3D" id="3.30.70.360">
    <property type="match status" value="1"/>
</dbReference>
<evidence type="ECO:0000313" key="11">
    <source>
        <dbReference type="EMBL" id="OUI82736.1"/>
    </source>
</evidence>
<evidence type="ECO:0000256" key="9">
    <source>
        <dbReference type="ARBA" id="ARBA00023285"/>
    </source>
</evidence>
<dbReference type="InterPro" id="IPR002933">
    <property type="entry name" value="Peptidase_M20"/>
</dbReference>
<evidence type="ECO:0000256" key="3">
    <source>
        <dbReference type="ARBA" id="ARBA00022490"/>
    </source>
</evidence>
<evidence type="ECO:0000256" key="2">
    <source>
        <dbReference type="ARBA" id="ARBA00005691"/>
    </source>
</evidence>
<dbReference type="InterPro" id="IPR011650">
    <property type="entry name" value="Peptidase_M20_dimer"/>
</dbReference>
<keyword evidence="3" id="KW-0963">Cytoplasm</keyword>
<dbReference type="PROSITE" id="PS00759">
    <property type="entry name" value="ARGE_DAPE_CPG2_2"/>
    <property type="match status" value="1"/>
</dbReference>
<dbReference type="Pfam" id="PF07687">
    <property type="entry name" value="M20_dimer"/>
    <property type="match status" value="1"/>
</dbReference>
<evidence type="ECO:0000256" key="6">
    <source>
        <dbReference type="ARBA" id="ARBA00022723"/>
    </source>
</evidence>
<dbReference type="PANTHER" id="PTHR43808:SF31">
    <property type="entry name" value="N-ACETYL-L-CITRULLINE DEACETYLASE"/>
    <property type="match status" value="1"/>
</dbReference>
<dbReference type="NCBIfam" id="NF005710">
    <property type="entry name" value="PRK07522.1"/>
    <property type="match status" value="1"/>
</dbReference>
<reference evidence="11 12" key="1">
    <citation type="submission" date="2014-06" db="EMBL/GenBank/DDBJ databases">
        <authorList>
            <person name="Ju J."/>
            <person name="Zhang J."/>
        </authorList>
    </citation>
    <scope>NUCLEOTIDE SEQUENCE [LARGE SCALE GENOMIC DNA]</scope>
    <source>
        <strain evidence="11">DmW_045</strain>
    </source>
</reference>
<dbReference type="Gene3D" id="3.40.630.10">
    <property type="entry name" value="Zn peptidases"/>
    <property type="match status" value="1"/>
</dbReference>
<dbReference type="InterPro" id="IPR010169">
    <property type="entry name" value="AcOrn-deacetyl"/>
</dbReference>
<dbReference type="PANTHER" id="PTHR43808">
    <property type="entry name" value="ACETYLORNITHINE DEACETYLASE"/>
    <property type="match status" value="1"/>
</dbReference>
<comment type="similarity">
    <text evidence="2">Belongs to the peptidase M20A family. ArgE subfamily.</text>
</comment>
<evidence type="ECO:0000256" key="8">
    <source>
        <dbReference type="ARBA" id="ARBA00022833"/>
    </source>
</evidence>
<organism evidence="11 12">
    <name type="scientific">Acetobacter orientalis</name>
    <dbReference type="NCBI Taxonomy" id="146474"/>
    <lineage>
        <taxon>Bacteria</taxon>
        <taxon>Pseudomonadati</taxon>
        <taxon>Pseudomonadota</taxon>
        <taxon>Alphaproteobacteria</taxon>
        <taxon>Acetobacterales</taxon>
        <taxon>Acetobacteraceae</taxon>
        <taxon>Acetobacter</taxon>
    </lineage>
</organism>
<keyword evidence="8" id="KW-0862">Zinc</keyword>
<accession>A0A252A2Q2</accession>
<evidence type="ECO:0000256" key="4">
    <source>
        <dbReference type="ARBA" id="ARBA00022571"/>
    </source>
</evidence>
<keyword evidence="5" id="KW-0028">Amino-acid biosynthesis</keyword>
<dbReference type="GO" id="GO:0046872">
    <property type="term" value="F:metal ion binding"/>
    <property type="evidence" value="ECO:0007669"/>
    <property type="project" value="UniProtKB-KW"/>
</dbReference>
<keyword evidence="9" id="KW-0170">Cobalt</keyword>
<dbReference type="SUPFAM" id="SSF53187">
    <property type="entry name" value="Zn-dependent exopeptidases"/>
    <property type="match status" value="1"/>
</dbReference>
<sequence length="381" mass="41254">MTDTVSTLASLVAFPSICGTANGPIIDWIEQYLERLGARILRVPGEQEGRFNLFASLGPMVADGIVLSAHCDVVPVEGQNWSSNPFILTEQNGKLYGRGSSDMKGFLACMLTAATHAATQPLERPLHLAISHDEELGCLGVRSLLASLRTNGLQARGCVVGEPTSMQVATAHKGKVALQIICHGQAAHSANPFQGINAIVMASEMVLATQELQQHIASTEQHDTRFDVPFSTVQTGLISGGTALNIVPDQCSIKTEIRLLPGVSVQPYLKWLENAALRITQNNTRGNIEIRQTNAYPGLNSSEQSKDFLHSVMRYAQQNDITVIDFGTEAGLFEQELGIPCYVCGPGSISRAHKADEYITRPELDDGDRFLKTIVENLCAL</sequence>
<dbReference type="Proteomes" id="UP000194639">
    <property type="component" value="Unassembled WGS sequence"/>
</dbReference>
<dbReference type="InterPro" id="IPR050072">
    <property type="entry name" value="Peptidase_M20A"/>
</dbReference>
<evidence type="ECO:0000256" key="1">
    <source>
        <dbReference type="ARBA" id="ARBA00001947"/>
    </source>
</evidence>
<evidence type="ECO:0000259" key="10">
    <source>
        <dbReference type="Pfam" id="PF07687"/>
    </source>
</evidence>
<dbReference type="AlphaFoldDB" id="A0A252A2Q2"/>
<name>A0A252A2Q2_9PROT</name>
<proteinExistence type="inferred from homology"/>
<dbReference type="RefSeq" id="WP_086552160.1">
    <property type="nucleotide sequence ID" value="NZ_JOMO01000018.1"/>
</dbReference>
<gene>
    <name evidence="11" type="ORF">HK12_03330</name>
</gene>
<dbReference type="NCBIfam" id="TIGR01892">
    <property type="entry name" value="AcOrn-deacetyl"/>
    <property type="match status" value="1"/>
</dbReference>
<dbReference type="Pfam" id="PF01546">
    <property type="entry name" value="Peptidase_M20"/>
    <property type="match status" value="1"/>
</dbReference>
<dbReference type="InterPro" id="IPR001261">
    <property type="entry name" value="ArgE/DapE_CS"/>
</dbReference>
<dbReference type="CDD" id="cd03894">
    <property type="entry name" value="M20_ArgE"/>
    <property type="match status" value="1"/>
</dbReference>
<keyword evidence="6" id="KW-0479">Metal-binding</keyword>
<evidence type="ECO:0000313" key="12">
    <source>
        <dbReference type="Proteomes" id="UP000194639"/>
    </source>
</evidence>
<protein>
    <submittedName>
        <fullName evidence="11">Acetylornithine deacetylase</fullName>
    </submittedName>
</protein>
<dbReference type="SUPFAM" id="SSF55031">
    <property type="entry name" value="Bacterial exopeptidase dimerisation domain"/>
    <property type="match status" value="1"/>
</dbReference>
<dbReference type="InterPro" id="IPR036264">
    <property type="entry name" value="Bact_exopeptidase_dim_dom"/>
</dbReference>
<keyword evidence="4" id="KW-0055">Arginine biosynthesis</keyword>
<dbReference type="GO" id="GO:0008777">
    <property type="term" value="F:acetylornithine deacetylase activity"/>
    <property type="evidence" value="ECO:0007669"/>
    <property type="project" value="TreeGrafter"/>
</dbReference>
<keyword evidence="7" id="KW-0378">Hydrolase</keyword>